<name>A0A9E7BZA4_9ACTN</name>
<dbReference type="RefSeq" id="WP_259314044.1">
    <property type="nucleotide sequence ID" value="NZ_CP087164.1"/>
</dbReference>
<accession>A0A9E7BZA4</accession>
<sequence>MVEHDSCGLVRVLAIRCVAQSDLRRVAAIGGAGIAALGLIGLVAFRRPGIDMLQSLDLRGMRLTVPSLVSGGLLLAAAAMCLLLDTPAHTAESAERRIAPWLLALLGVGEIGRLHERAAGVTGSAAVWAAVALVAGVAACEVVAVFARGSARYLLAAGATAWAAAHVASARASHPAWLDLAGQFLDIVAAALIAMALLIVARRDLRLGPAQTWARSRSIAGLRVLASLEPRRVAVVLTSCSAALLVMGWLVEVQHVPLQVFDPRGELGLPAWFDVTMLLSAAGLVLLLGHLGDGRRWRLWMAAVFATLAIDELISVHETVGGRLGLAGEGQLVFAPLIVVAFAAWLMTLRRIWPIPAARALFIGGAIVWVTSQAIDVYYGGLRPETTISVVIEDVLEGWGSALFLLSLLLAVQAAMTAPSGDAAVQ</sequence>
<protein>
    <submittedName>
        <fullName evidence="2">Uncharacterized protein</fullName>
    </submittedName>
</protein>
<feature type="transmembrane region" description="Helical" evidence="1">
    <location>
        <begin position="180"/>
        <end position="201"/>
    </location>
</feature>
<dbReference type="KEGG" id="sbae:DSM104329_00742"/>
<evidence type="ECO:0000313" key="2">
    <source>
        <dbReference type="EMBL" id="UGS34364.1"/>
    </source>
</evidence>
<evidence type="ECO:0000256" key="1">
    <source>
        <dbReference type="SAM" id="Phobius"/>
    </source>
</evidence>
<dbReference type="AlphaFoldDB" id="A0A9E7BZA4"/>
<dbReference type="Proteomes" id="UP001162834">
    <property type="component" value="Chromosome"/>
</dbReference>
<feature type="transmembrane region" description="Helical" evidence="1">
    <location>
        <begin position="361"/>
        <end position="379"/>
    </location>
</feature>
<organism evidence="2 3">
    <name type="scientific">Capillimicrobium parvum</name>
    <dbReference type="NCBI Taxonomy" id="2884022"/>
    <lineage>
        <taxon>Bacteria</taxon>
        <taxon>Bacillati</taxon>
        <taxon>Actinomycetota</taxon>
        <taxon>Thermoleophilia</taxon>
        <taxon>Solirubrobacterales</taxon>
        <taxon>Capillimicrobiaceae</taxon>
        <taxon>Capillimicrobium</taxon>
    </lineage>
</organism>
<feature type="transmembrane region" description="Helical" evidence="1">
    <location>
        <begin position="26"/>
        <end position="45"/>
    </location>
</feature>
<evidence type="ECO:0000313" key="3">
    <source>
        <dbReference type="Proteomes" id="UP001162834"/>
    </source>
</evidence>
<feature type="transmembrane region" description="Helical" evidence="1">
    <location>
        <begin position="233"/>
        <end position="251"/>
    </location>
</feature>
<feature type="transmembrane region" description="Helical" evidence="1">
    <location>
        <begin position="332"/>
        <end position="349"/>
    </location>
</feature>
<feature type="transmembrane region" description="Helical" evidence="1">
    <location>
        <begin position="153"/>
        <end position="174"/>
    </location>
</feature>
<keyword evidence="1" id="KW-0472">Membrane</keyword>
<feature type="transmembrane region" description="Helical" evidence="1">
    <location>
        <begin position="399"/>
        <end position="418"/>
    </location>
</feature>
<keyword evidence="1" id="KW-0812">Transmembrane</keyword>
<proteinExistence type="predicted"/>
<dbReference type="EMBL" id="CP087164">
    <property type="protein sequence ID" value="UGS34364.1"/>
    <property type="molecule type" value="Genomic_DNA"/>
</dbReference>
<feature type="transmembrane region" description="Helical" evidence="1">
    <location>
        <begin position="65"/>
        <end position="86"/>
    </location>
</feature>
<gene>
    <name evidence="2" type="ORF">DSM104329_00742</name>
</gene>
<feature type="transmembrane region" description="Helical" evidence="1">
    <location>
        <begin position="271"/>
        <end position="292"/>
    </location>
</feature>
<keyword evidence="1" id="KW-1133">Transmembrane helix</keyword>
<reference evidence="2" key="1">
    <citation type="journal article" date="2022" name="Int. J. Syst. Evol. Microbiol.">
        <title>Pseudomonas aegrilactucae sp. nov. and Pseudomonas morbosilactucae sp. nov., pathogens causing bacterial rot of lettuce in Japan.</title>
        <authorList>
            <person name="Sawada H."/>
            <person name="Fujikawa T."/>
            <person name="Satou M."/>
        </authorList>
    </citation>
    <scope>NUCLEOTIDE SEQUENCE</scope>
    <source>
        <strain evidence="2">0166_1</strain>
    </source>
</reference>
<feature type="transmembrane region" description="Helical" evidence="1">
    <location>
        <begin position="127"/>
        <end position="146"/>
    </location>
</feature>
<keyword evidence="3" id="KW-1185">Reference proteome</keyword>